<reference evidence="1" key="1">
    <citation type="submission" date="2021-02" db="EMBL/GenBank/DDBJ databases">
        <authorList>
            <consortium name="DOE Joint Genome Institute"/>
            <person name="Ahrendt S."/>
            <person name="Looney B.P."/>
            <person name="Miyauchi S."/>
            <person name="Morin E."/>
            <person name="Drula E."/>
            <person name="Courty P.E."/>
            <person name="Chicoki N."/>
            <person name="Fauchery L."/>
            <person name="Kohler A."/>
            <person name="Kuo A."/>
            <person name="Labutti K."/>
            <person name="Pangilinan J."/>
            <person name="Lipzen A."/>
            <person name="Riley R."/>
            <person name="Andreopoulos W."/>
            <person name="He G."/>
            <person name="Johnson J."/>
            <person name="Barry K.W."/>
            <person name="Grigoriev I.V."/>
            <person name="Nagy L."/>
            <person name="Hibbett D."/>
            <person name="Henrissat B."/>
            <person name="Matheny P.B."/>
            <person name="Labbe J."/>
            <person name="Martin F."/>
        </authorList>
    </citation>
    <scope>NUCLEOTIDE SEQUENCE</scope>
    <source>
        <strain evidence="1">FP105234-sp</strain>
    </source>
</reference>
<accession>A0ACB8R1A9</accession>
<keyword evidence="2" id="KW-1185">Reference proteome</keyword>
<evidence type="ECO:0000313" key="2">
    <source>
        <dbReference type="Proteomes" id="UP000814033"/>
    </source>
</evidence>
<name>A0ACB8R1A9_9AGAM</name>
<gene>
    <name evidence="1" type="ORF">FA95DRAFT_1578535</name>
</gene>
<dbReference type="EMBL" id="MU276672">
    <property type="protein sequence ID" value="KAI0037889.1"/>
    <property type="molecule type" value="Genomic_DNA"/>
</dbReference>
<feature type="non-terminal residue" evidence="1">
    <location>
        <position position="1"/>
    </location>
</feature>
<evidence type="ECO:0000313" key="1">
    <source>
        <dbReference type="EMBL" id="KAI0037889.1"/>
    </source>
</evidence>
<sequence>FVVAKTAFDVAVNPIGKRAKEFQLRINNFLMLYERKERAHEANLEQIKVLEQEISELEERLKRRNSNSESARRQKRPRIDATPNKPVISEKAAGKRKGYSVATNVLFSDDI</sequence>
<comment type="caution">
    <text evidence="1">The sequence shown here is derived from an EMBL/GenBank/DDBJ whole genome shotgun (WGS) entry which is preliminary data.</text>
</comment>
<protein>
    <submittedName>
        <fullName evidence="1">Uncharacterized protein</fullName>
    </submittedName>
</protein>
<reference evidence="1" key="2">
    <citation type="journal article" date="2022" name="New Phytol.">
        <title>Evolutionary transition to the ectomycorrhizal habit in the genomes of a hyperdiverse lineage of mushroom-forming fungi.</title>
        <authorList>
            <person name="Looney B."/>
            <person name="Miyauchi S."/>
            <person name="Morin E."/>
            <person name="Drula E."/>
            <person name="Courty P.E."/>
            <person name="Kohler A."/>
            <person name="Kuo A."/>
            <person name="LaButti K."/>
            <person name="Pangilinan J."/>
            <person name="Lipzen A."/>
            <person name="Riley R."/>
            <person name="Andreopoulos W."/>
            <person name="He G."/>
            <person name="Johnson J."/>
            <person name="Nolan M."/>
            <person name="Tritt A."/>
            <person name="Barry K.W."/>
            <person name="Grigoriev I.V."/>
            <person name="Nagy L.G."/>
            <person name="Hibbett D."/>
            <person name="Henrissat B."/>
            <person name="Matheny P.B."/>
            <person name="Labbe J."/>
            <person name="Martin F.M."/>
        </authorList>
    </citation>
    <scope>NUCLEOTIDE SEQUENCE</scope>
    <source>
        <strain evidence="1">FP105234-sp</strain>
    </source>
</reference>
<organism evidence="1 2">
    <name type="scientific">Auriscalpium vulgare</name>
    <dbReference type="NCBI Taxonomy" id="40419"/>
    <lineage>
        <taxon>Eukaryota</taxon>
        <taxon>Fungi</taxon>
        <taxon>Dikarya</taxon>
        <taxon>Basidiomycota</taxon>
        <taxon>Agaricomycotina</taxon>
        <taxon>Agaricomycetes</taxon>
        <taxon>Russulales</taxon>
        <taxon>Auriscalpiaceae</taxon>
        <taxon>Auriscalpium</taxon>
    </lineage>
</organism>
<proteinExistence type="predicted"/>
<dbReference type="Proteomes" id="UP000814033">
    <property type="component" value="Unassembled WGS sequence"/>
</dbReference>